<dbReference type="InterPro" id="IPR036265">
    <property type="entry name" value="HIT-like_sf"/>
</dbReference>
<evidence type="ECO:0008006" key="3">
    <source>
        <dbReference type="Google" id="ProtNLM"/>
    </source>
</evidence>
<name>A0A562V0X0_9ACTN</name>
<dbReference type="SUPFAM" id="SSF54197">
    <property type="entry name" value="HIT-like"/>
    <property type="match status" value="1"/>
</dbReference>
<dbReference type="Proteomes" id="UP000321617">
    <property type="component" value="Unassembled WGS sequence"/>
</dbReference>
<evidence type="ECO:0000313" key="2">
    <source>
        <dbReference type="Proteomes" id="UP000321617"/>
    </source>
</evidence>
<gene>
    <name evidence="1" type="ORF">LX16_2244</name>
</gene>
<sequence length="169" mass="19205">MTWPAFPFEGDLRLKPIAPASDVEPPRRGEEPGECVSCLTGDDGYLWTNDRWRVKTPPKPSGLPVVVILETRAHLDLGDLSTMHAAELGVLTVRLERAIRSLDSVARVHVNRWGDGSAHLQLWFLARPKGHLQLRGPFMTMWDDILPPTEESQWRSDLEYLRAWLDDTD</sequence>
<evidence type="ECO:0000313" key="1">
    <source>
        <dbReference type="EMBL" id="TWJ11521.1"/>
    </source>
</evidence>
<comment type="caution">
    <text evidence="1">The sequence shown here is derived from an EMBL/GenBank/DDBJ whole genome shotgun (WGS) entry which is preliminary data.</text>
</comment>
<dbReference type="Gene3D" id="3.30.428.10">
    <property type="entry name" value="HIT-like"/>
    <property type="match status" value="1"/>
</dbReference>
<organism evidence="1 2">
    <name type="scientific">Stackebrandtia albiflava</name>
    <dbReference type="NCBI Taxonomy" id="406432"/>
    <lineage>
        <taxon>Bacteria</taxon>
        <taxon>Bacillati</taxon>
        <taxon>Actinomycetota</taxon>
        <taxon>Actinomycetes</taxon>
        <taxon>Glycomycetales</taxon>
        <taxon>Glycomycetaceae</taxon>
        <taxon>Stackebrandtia</taxon>
    </lineage>
</organism>
<dbReference type="AlphaFoldDB" id="A0A562V0X0"/>
<reference evidence="1 2" key="1">
    <citation type="journal article" date="2013" name="Stand. Genomic Sci.">
        <title>Genomic Encyclopedia of Type Strains, Phase I: The one thousand microbial genomes (KMG-I) project.</title>
        <authorList>
            <person name="Kyrpides N.C."/>
            <person name="Woyke T."/>
            <person name="Eisen J.A."/>
            <person name="Garrity G."/>
            <person name="Lilburn T.G."/>
            <person name="Beck B.J."/>
            <person name="Whitman W.B."/>
            <person name="Hugenholtz P."/>
            <person name="Klenk H.P."/>
        </authorList>
    </citation>
    <scope>NUCLEOTIDE SEQUENCE [LARGE SCALE GENOMIC DNA]</scope>
    <source>
        <strain evidence="1 2">DSM 45044</strain>
    </source>
</reference>
<proteinExistence type="predicted"/>
<keyword evidence="2" id="KW-1185">Reference proteome</keyword>
<dbReference type="EMBL" id="VLLL01000006">
    <property type="protein sequence ID" value="TWJ11521.1"/>
    <property type="molecule type" value="Genomic_DNA"/>
</dbReference>
<accession>A0A562V0X0</accession>
<protein>
    <recommendedName>
        <fullName evidence="3">Diadenosine tetraphosphate (Ap4A) HIT family hydrolase</fullName>
    </recommendedName>
</protein>